<sequence length="200" mass="21956">MMLRRGLVVSAALGAGVLLGGEWEHWRASRRLLGAHPGAGDRRAIVVLGYGNRGARANWVNRYRVRAALRALTATADDVLVMCGGSVEGPVPEADILARHARELGYAGPMLLDRESRTTEENIRNAIPLIEDADRIVIASGAVHAEKARAHLWQQRPDLAERLVRGHEYRFGEVTLMKPIEAVIGRRRMHRAAARNAPTG</sequence>
<organism evidence="2 3">
    <name type="scientific">Microbacterium invictum</name>
    <dbReference type="NCBI Taxonomy" id="515415"/>
    <lineage>
        <taxon>Bacteria</taxon>
        <taxon>Bacillati</taxon>
        <taxon>Actinomycetota</taxon>
        <taxon>Actinomycetes</taxon>
        <taxon>Micrococcales</taxon>
        <taxon>Microbacteriaceae</taxon>
        <taxon>Microbacterium</taxon>
    </lineage>
</organism>
<evidence type="ECO:0000313" key="3">
    <source>
        <dbReference type="Proteomes" id="UP000549113"/>
    </source>
</evidence>
<accession>A0AA40SQU3</accession>
<dbReference type="GO" id="GO:0005886">
    <property type="term" value="C:plasma membrane"/>
    <property type="evidence" value="ECO:0007669"/>
    <property type="project" value="TreeGrafter"/>
</dbReference>
<evidence type="ECO:0000313" key="2">
    <source>
        <dbReference type="EMBL" id="MBB4140693.1"/>
    </source>
</evidence>
<dbReference type="Proteomes" id="UP000549113">
    <property type="component" value="Unassembled WGS sequence"/>
</dbReference>
<dbReference type="Pfam" id="PF02698">
    <property type="entry name" value="DUF218"/>
    <property type="match status" value="1"/>
</dbReference>
<name>A0AA40SQU3_9MICO</name>
<protein>
    <recommendedName>
        <fullName evidence="1">DUF218 domain-containing protein</fullName>
    </recommendedName>
</protein>
<gene>
    <name evidence="2" type="ORF">BKA10_002487</name>
</gene>
<dbReference type="EMBL" id="JACIFH010000001">
    <property type="protein sequence ID" value="MBB4140693.1"/>
    <property type="molecule type" value="Genomic_DNA"/>
</dbReference>
<comment type="caution">
    <text evidence="2">The sequence shown here is derived from an EMBL/GenBank/DDBJ whole genome shotgun (WGS) entry which is preliminary data.</text>
</comment>
<dbReference type="PANTHER" id="PTHR30336:SF20">
    <property type="entry name" value="DUF218 DOMAIN-CONTAINING PROTEIN"/>
    <property type="match status" value="1"/>
</dbReference>
<dbReference type="InterPro" id="IPR014729">
    <property type="entry name" value="Rossmann-like_a/b/a_fold"/>
</dbReference>
<reference evidence="2 3" key="1">
    <citation type="submission" date="2020-08" db="EMBL/GenBank/DDBJ databases">
        <title>Sequencing the genomes of 1000 actinobacteria strains.</title>
        <authorList>
            <person name="Klenk H.-P."/>
        </authorList>
    </citation>
    <scope>NUCLEOTIDE SEQUENCE [LARGE SCALE GENOMIC DNA]</scope>
    <source>
        <strain evidence="2 3">DSM 19600</strain>
    </source>
</reference>
<dbReference type="CDD" id="cd06259">
    <property type="entry name" value="YdcF-like"/>
    <property type="match status" value="1"/>
</dbReference>
<dbReference type="Gene3D" id="3.40.50.620">
    <property type="entry name" value="HUPs"/>
    <property type="match status" value="1"/>
</dbReference>
<keyword evidence="3" id="KW-1185">Reference proteome</keyword>
<proteinExistence type="predicted"/>
<dbReference type="InterPro" id="IPR051599">
    <property type="entry name" value="Cell_Envelope_Assoc"/>
</dbReference>
<evidence type="ECO:0000259" key="1">
    <source>
        <dbReference type="Pfam" id="PF02698"/>
    </source>
</evidence>
<feature type="domain" description="DUF218" evidence="1">
    <location>
        <begin position="44"/>
        <end position="155"/>
    </location>
</feature>
<dbReference type="PANTHER" id="PTHR30336">
    <property type="entry name" value="INNER MEMBRANE PROTEIN, PROBABLE PERMEASE"/>
    <property type="match status" value="1"/>
</dbReference>
<dbReference type="AlphaFoldDB" id="A0AA40SQU3"/>
<dbReference type="InterPro" id="IPR003848">
    <property type="entry name" value="DUF218"/>
</dbReference>